<evidence type="ECO:0000313" key="1">
    <source>
        <dbReference type="EMBL" id="CAC5396950.1"/>
    </source>
</evidence>
<dbReference type="EMBL" id="CACVKT020005663">
    <property type="protein sequence ID" value="CAC5396950.1"/>
    <property type="molecule type" value="Genomic_DNA"/>
</dbReference>
<gene>
    <name evidence="1" type="ORF">MCOR_31450</name>
</gene>
<organism evidence="1 2">
    <name type="scientific">Mytilus coruscus</name>
    <name type="common">Sea mussel</name>
    <dbReference type="NCBI Taxonomy" id="42192"/>
    <lineage>
        <taxon>Eukaryota</taxon>
        <taxon>Metazoa</taxon>
        <taxon>Spiralia</taxon>
        <taxon>Lophotrochozoa</taxon>
        <taxon>Mollusca</taxon>
        <taxon>Bivalvia</taxon>
        <taxon>Autobranchia</taxon>
        <taxon>Pteriomorphia</taxon>
        <taxon>Mytilida</taxon>
        <taxon>Mytiloidea</taxon>
        <taxon>Mytilidae</taxon>
        <taxon>Mytilinae</taxon>
        <taxon>Mytilus</taxon>
    </lineage>
</organism>
<dbReference type="AlphaFoldDB" id="A0A6J8CPY0"/>
<protein>
    <submittedName>
        <fullName evidence="1">Uncharacterized protein</fullName>
    </submittedName>
</protein>
<dbReference type="OrthoDB" id="10527151at2759"/>
<dbReference type="Proteomes" id="UP000507470">
    <property type="component" value="Unassembled WGS sequence"/>
</dbReference>
<name>A0A6J8CPY0_MYTCO</name>
<reference evidence="1 2" key="1">
    <citation type="submission" date="2020-06" db="EMBL/GenBank/DDBJ databases">
        <authorList>
            <person name="Li R."/>
            <person name="Bekaert M."/>
        </authorList>
    </citation>
    <scope>NUCLEOTIDE SEQUENCE [LARGE SCALE GENOMIC DNA]</scope>
    <source>
        <strain evidence="2">wild</strain>
    </source>
</reference>
<accession>A0A6J8CPY0</accession>
<sequence>MNIDGKHLTRYRKDKNNKSTFDGAIWSVTCMLNENIFVVQKFNNPRVVVLGKTDVINIYTGHPSVNSKNPQSVITTPLDNGIVLDHINHTLHLLDNTGHLLHSYKTNHKRILFPSSLAITMEGPFAGCHTYGESSETGKLYTKWESCIQNGKAVYKMGKLYTKRESCIQNGKAVYKTGKLYTKRESCIQNGKAVYKTGKLYTKRESCIQNGKAVYKTGKLYTK</sequence>
<evidence type="ECO:0000313" key="2">
    <source>
        <dbReference type="Proteomes" id="UP000507470"/>
    </source>
</evidence>
<dbReference type="InterPro" id="IPR011042">
    <property type="entry name" value="6-blade_b-propeller_TolB-like"/>
</dbReference>
<proteinExistence type="predicted"/>
<keyword evidence="2" id="KW-1185">Reference proteome</keyword>
<dbReference type="Gene3D" id="2.120.10.30">
    <property type="entry name" value="TolB, C-terminal domain"/>
    <property type="match status" value="1"/>
</dbReference>